<dbReference type="PROSITE" id="PS50943">
    <property type="entry name" value="HTH_CROC1"/>
    <property type="match status" value="1"/>
</dbReference>
<feature type="domain" description="HTH cro/C1-type" evidence="3">
    <location>
        <begin position="30"/>
        <end position="83"/>
    </location>
</feature>
<feature type="repeat" description="TPR" evidence="1">
    <location>
        <begin position="317"/>
        <end position="350"/>
    </location>
</feature>
<evidence type="ECO:0000313" key="4">
    <source>
        <dbReference type="EMBL" id="SNS47856.1"/>
    </source>
</evidence>
<keyword evidence="5" id="KW-1185">Reference proteome</keyword>
<evidence type="ECO:0000256" key="1">
    <source>
        <dbReference type="PROSITE-ProRule" id="PRU00339"/>
    </source>
</evidence>
<name>A0A239ET52_9ACTN</name>
<dbReference type="Pfam" id="PF13560">
    <property type="entry name" value="HTH_31"/>
    <property type="match status" value="1"/>
</dbReference>
<reference evidence="4 5" key="1">
    <citation type="submission" date="2017-06" db="EMBL/GenBank/DDBJ databases">
        <authorList>
            <person name="Kim H.J."/>
            <person name="Triplett B.A."/>
        </authorList>
    </citation>
    <scope>NUCLEOTIDE SEQUENCE [LARGE SCALE GENOMIC DNA]</scope>
    <source>
        <strain evidence="4 5">CGMCC 4.2132</strain>
    </source>
</reference>
<proteinExistence type="predicted"/>
<dbReference type="RefSeq" id="WP_179282015.1">
    <property type="nucleotide sequence ID" value="NZ_FZOD01000010.1"/>
</dbReference>
<evidence type="ECO:0000259" key="3">
    <source>
        <dbReference type="PROSITE" id="PS50943"/>
    </source>
</evidence>
<dbReference type="AlphaFoldDB" id="A0A239ET52"/>
<organism evidence="4 5">
    <name type="scientific">Streptosporangium subroseum</name>
    <dbReference type="NCBI Taxonomy" id="106412"/>
    <lineage>
        <taxon>Bacteria</taxon>
        <taxon>Bacillati</taxon>
        <taxon>Actinomycetota</taxon>
        <taxon>Actinomycetes</taxon>
        <taxon>Streptosporangiales</taxon>
        <taxon>Streptosporangiaceae</taxon>
        <taxon>Streptosporangium</taxon>
    </lineage>
</organism>
<dbReference type="PROSITE" id="PS50005">
    <property type="entry name" value="TPR"/>
    <property type="match status" value="1"/>
</dbReference>
<dbReference type="GO" id="GO:0003677">
    <property type="term" value="F:DNA binding"/>
    <property type="evidence" value="ECO:0007669"/>
    <property type="project" value="InterPro"/>
</dbReference>
<evidence type="ECO:0000313" key="5">
    <source>
        <dbReference type="Proteomes" id="UP000198282"/>
    </source>
</evidence>
<dbReference type="Proteomes" id="UP000198282">
    <property type="component" value="Unassembled WGS sequence"/>
</dbReference>
<gene>
    <name evidence="4" type="ORF">SAMN05216276_101056</name>
</gene>
<feature type="compositionally biased region" description="Basic and acidic residues" evidence="2">
    <location>
        <begin position="98"/>
        <end position="108"/>
    </location>
</feature>
<dbReference type="Gene3D" id="1.25.40.10">
    <property type="entry name" value="Tetratricopeptide repeat domain"/>
    <property type="match status" value="1"/>
</dbReference>
<dbReference type="InterPro" id="IPR019734">
    <property type="entry name" value="TPR_rpt"/>
</dbReference>
<dbReference type="EMBL" id="FZOD01000010">
    <property type="protein sequence ID" value="SNS47856.1"/>
    <property type="molecule type" value="Genomic_DNA"/>
</dbReference>
<accession>A0A239ET52</accession>
<keyword evidence="1" id="KW-0802">TPR repeat</keyword>
<dbReference type="InterPro" id="IPR011990">
    <property type="entry name" value="TPR-like_helical_dom_sf"/>
</dbReference>
<dbReference type="InterPro" id="IPR001387">
    <property type="entry name" value="Cro/C1-type_HTH"/>
</dbReference>
<sequence>MTTERKRGPGRPAKDLDPGMSLRAALGARMRELRKGRSLTLMELGELTGYSWQHLGAVERGTVAPSESVIVACDTALGAGGVLKGMFPGVIREQAHLRHSGEAARRSSPEAPDSEVDWGRLSACGKRASVLTSAVVDDIEMITMHQRRLYHELTSTQMLVPVDGHLGLLLSLLETPAPDRLRRRIASAAGEAAGFSAWIWFDLGDHFKMGHRYDTALNALGEAGDRGLRSYISAYRAVTADAAGRADEAVRHASTALDTADRSVTRVTKSWLHAVNATARAHAGDSRTALAELGQAHGALEQAGGERDEWMYDFDHERLLGYEGNCLLELGQYAQAARSFEHALRGAPATCVRRRAEISVDLAQARLGEGETTEAVRLAREAIAVFARRGSTSGMSRVRRLRDRMTEQRQDVAVRELDDFVRTWQE</sequence>
<feature type="region of interest" description="Disordered" evidence="2">
    <location>
        <begin position="98"/>
        <end position="117"/>
    </location>
</feature>
<protein>
    <submittedName>
        <fullName evidence="4">Helix-turn-helix domain-containing protein</fullName>
    </submittedName>
</protein>
<dbReference type="SMART" id="SM00530">
    <property type="entry name" value="HTH_XRE"/>
    <property type="match status" value="1"/>
</dbReference>
<dbReference type="SUPFAM" id="SSF48452">
    <property type="entry name" value="TPR-like"/>
    <property type="match status" value="1"/>
</dbReference>
<dbReference type="InterPro" id="IPR010982">
    <property type="entry name" value="Lambda_DNA-bd_dom_sf"/>
</dbReference>
<dbReference type="SUPFAM" id="SSF47413">
    <property type="entry name" value="lambda repressor-like DNA-binding domains"/>
    <property type="match status" value="1"/>
</dbReference>
<dbReference type="CDD" id="cd00093">
    <property type="entry name" value="HTH_XRE"/>
    <property type="match status" value="1"/>
</dbReference>
<dbReference type="Gene3D" id="1.10.260.40">
    <property type="entry name" value="lambda repressor-like DNA-binding domains"/>
    <property type="match status" value="1"/>
</dbReference>
<evidence type="ECO:0000256" key="2">
    <source>
        <dbReference type="SAM" id="MobiDB-lite"/>
    </source>
</evidence>